<dbReference type="VEuPathDB" id="AmoebaDB:NF0095130"/>
<dbReference type="EMBL" id="VFQX01000064">
    <property type="protein sequence ID" value="KAF0972946.1"/>
    <property type="molecule type" value="Genomic_DNA"/>
</dbReference>
<dbReference type="GeneID" id="68116016"/>
<reference evidence="2 3" key="1">
    <citation type="journal article" date="2019" name="Sci. Rep.">
        <title>Nanopore sequencing improves the draft genome of the human pathogenic amoeba Naegleria fowleri.</title>
        <authorList>
            <person name="Liechti N."/>
            <person name="Schurch N."/>
            <person name="Bruggmann R."/>
            <person name="Wittwer M."/>
        </authorList>
    </citation>
    <scope>NUCLEOTIDE SEQUENCE [LARGE SCALE GENOMIC DNA]</scope>
    <source>
        <strain evidence="2 3">ATCC 30894</strain>
    </source>
</reference>
<evidence type="ECO:0000313" key="2">
    <source>
        <dbReference type="EMBL" id="KAF0972946.1"/>
    </source>
</evidence>
<dbReference type="VEuPathDB" id="AmoebaDB:FDP41_008798"/>
<feature type="compositionally biased region" description="Polar residues" evidence="1">
    <location>
        <begin position="14"/>
        <end position="32"/>
    </location>
</feature>
<feature type="region of interest" description="Disordered" evidence="1">
    <location>
        <begin position="1"/>
        <end position="40"/>
    </location>
</feature>
<dbReference type="VEuPathDB" id="AmoebaDB:NfTy_010420"/>
<evidence type="ECO:0000313" key="3">
    <source>
        <dbReference type="Proteomes" id="UP000444721"/>
    </source>
</evidence>
<dbReference type="RefSeq" id="XP_044557660.1">
    <property type="nucleotide sequence ID" value="XM_044712689.1"/>
</dbReference>
<evidence type="ECO:0000256" key="1">
    <source>
        <dbReference type="SAM" id="MobiDB-lite"/>
    </source>
</evidence>
<gene>
    <name evidence="2" type="ORF">FDP41_008798</name>
</gene>
<organism evidence="2 3">
    <name type="scientific">Naegleria fowleri</name>
    <name type="common">Brain eating amoeba</name>
    <dbReference type="NCBI Taxonomy" id="5763"/>
    <lineage>
        <taxon>Eukaryota</taxon>
        <taxon>Discoba</taxon>
        <taxon>Heterolobosea</taxon>
        <taxon>Tetramitia</taxon>
        <taxon>Eutetramitia</taxon>
        <taxon>Vahlkampfiidae</taxon>
        <taxon>Naegleria</taxon>
    </lineage>
</organism>
<dbReference type="OMA" id="KCAKERY"/>
<dbReference type="AlphaFoldDB" id="A0A6A5BE93"/>
<protein>
    <submittedName>
        <fullName evidence="2">Uncharacterized protein</fullName>
    </submittedName>
</protein>
<sequence length="332" mass="38555">MSEEVQQEQTQQQYSSLTLKNDQQNESNTQKSPYPDKHSSDTISLNDFYSSLGYSEHTLNEKQKQIYSFMERMNYCHQQAVKIAGDAKLGQVNVIEKLCSVNLLKGSQCLQKYVSFNAEESPTRLNSSKAEYAQFYYNLMHCQESDPETKSKYHQFMADREAFSGLDTNPLKEVLSDVYNNLTLKNMAALKEVFSKVDPNSEDRALRLNDEIRKRFAQPQYDNLRKCAKERYFKSTNENATDFGLRENNVNELAHKCFVPYMEYFTRMGSILCRRQIQNCLGFGGKNDMKNEPEDIQAGTTVFYLHSCMNEQAVVSECLRYPEKYFIQSLDE</sequence>
<keyword evidence="3" id="KW-1185">Reference proteome</keyword>
<proteinExistence type="predicted"/>
<name>A0A6A5BE93_NAEFO</name>
<accession>A0A6A5BE93</accession>
<dbReference type="Proteomes" id="UP000444721">
    <property type="component" value="Unassembled WGS sequence"/>
</dbReference>
<comment type="caution">
    <text evidence="2">The sequence shown here is derived from an EMBL/GenBank/DDBJ whole genome shotgun (WGS) entry which is preliminary data.</text>
</comment>
<dbReference type="OrthoDB" id="10253944at2759"/>